<keyword evidence="3" id="KW-1185">Reference proteome</keyword>
<gene>
    <name evidence="2" type="ORF">RM573_05285</name>
</gene>
<evidence type="ECO:0000313" key="2">
    <source>
        <dbReference type="EMBL" id="MDT0602999.1"/>
    </source>
</evidence>
<name>A0ABU2ZZ82_9GAMM</name>
<comment type="caution">
    <text evidence="2">The sequence shown here is derived from an EMBL/GenBank/DDBJ whole genome shotgun (WGS) entry which is preliminary data.</text>
</comment>
<evidence type="ECO:0000256" key="1">
    <source>
        <dbReference type="SAM" id="SignalP"/>
    </source>
</evidence>
<evidence type="ECO:0000313" key="3">
    <source>
        <dbReference type="Proteomes" id="UP001266357"/>
    </source>
</evidence>
<organism evidence="2 3">
    <name type="scientific">Thalassotalea castellviae</name>
    <dbReference type="NCBI Taxonomy" id="3075612"/>
    <lineage>
        <taxon>Bacteria</taxon>
        <taxon>Pseudomonadati</taxon>
        <taxon>Pseudomonadota</taxon>
        <taxon>Gammaproteobacteria</taxon>
        <taxon>Alteromonadales</taxon>
        <taxon>Colwelliaceae</taxon>
        <taxon>Thalassotalea</taxon>
    </lineage>
</organism>
<accession>A0ABU2ZZ82</accession>
<dbReference type="EMBL" id="JAVRIF010000002">
    <property type="protein sequence ID" value="MDT0602999.1"/>
    <property type="molecule type" value="Genomic_DNA"/>
</dbReference>
<dbReference type="Proteomes" id="UP001266357">
    <property type="component" value="Unassembled WGS sequence"/>
</dbReference>
<feature type="signal peptide" evidence="1">
    <location>
        <begin position="1"/>
        <end position="21"/>
    </location>
</feature>
<evidence type="ECO:0008006" key="4">
    <source>
        <dbReference type="Google" id="ProtNLM"/>
    </source>
</evidence>
<protein>
    <recommendedName>
        <fullName evidence="4">Porin</fullName>
    </recommendedName>
</protein>
<feature type="chain" id="PRO_5046157688" description="Porin" evidence="1">
    <location>
        <begin position="22"/>
        <end position="394"/>
    </location>
</feature>
<keyword evidence="1" id="KW-0732">Signal</keyword>
<dbReference type="RefSeq" id="WP_311578301.1">
    <property type="nucleotide sequence ID" value="NZ_JAVRIF010000002.1"/>
</dbReference>
<sequence>MKKLQLCTVGLSLLYMPQSFADITFNGFASIRASQINSDGGSVPFGNFQDGEISFKDESLFALQASADLSEGLTATIQFYADGLNDFDVEARWAYINYQLADNHSISVGKLANPTFHQSEYQKVGYAHNFSRLPKAVYEEFPFSTVEGIALNSQFELADGDYTLDTKLLYGSWNGDISLGGIGTTELGIKDILSVNVTLSGDWWKVFTGAFTTEMKAESVDANFYIPAIQPGIQAALSLGATQSDVTKFTDAVIWNKKDGLYWFTGFGLDYDDWLLDFEYTNYGVKDSVDAANKNWYLALGRRFDSYVITIHAEESEQPADYGFLNGVNHPVLQATGKGLQQAISESEFDGYGLSLRYDFHPSAALKVDYFTGEHQLTNIGDYQIMSIGVDLVF</sequence>
<proteinExistence type="predicted"/>
<reference evidence="2 3" key="1">
    <citation type="submission" date="2023-09" db="EMBL/GenBank/DDBJ databases">
        <authorList>
            <person name="Rey-Velasco X."/>
        </authorList>
    </citation>
    <scope>NUCLEOTIDE SEQUENCE [LARGE SCALE GENOMIC DNA]</scope>
    <source>
        <strain evidence="2 3">W431</strain>
    </source>
</reference>
<dbReference type="SUPFAM" id="SSF56935">
    <property type="entry name" value="Porins"/>
    <property type="match status" value="1"/>
</dbReference>